<proteinExistence type="predicted"/>
<dbReference type="EMBL" id="QVFU01000010">
    <property type="protein sequence ID" value="RFS46262.1"/>
    <property type="molecule type" value="Genomic_DNA"/>
</dbReference>
<dbReference type="NCBIfam" id="NF047634">
    <property type="entry name" value="antiviral_Brig1"/>
    <property type="match status" value="1"/>
</dbReference>
<dbReference type="Proteomes" id="UP000262621">
    <property type="component" value="Unassembled WGS sequence"/>
</dbReference>
<gene>
    <name evidence="1" type="ORF">D0Q02_12470</name>
</gene>
<accession>A0A372FZQ6</accession>
<keyword evidence="2" id="KW-1185">Reference proteome</keyword>
<protein>
    <recommendedName>
        <fullName evidence="3">Uracil-DNA glycosylase-like domain-containing protein</fullName>
    </recommendedName>
</protein>
<comment type="caution">
    <text evidence="1">The sequence shown here is derived from an EMBL/GenBank/DDBJ whole genome shotgun (WGS) entry which is preliminary data.</text>
</comment>
<organism evidence="1 2">
    <name type="scientific">Micromonospora craniellae</name>
    <dbReference type="NCBI Taxonomy" id="2294034"/>
    <lineage>
        <taxon>Bacteria</taxon>
        <taxon>Bacillati</taxon>
        <taxon>Actinomycetota</taxon>
        <taxon>Actinomycetes</taxon>
        <taxon>Micromonosporales</taxon>
        <taxon>Micromonosporaceae</taxon>
        <taxon>Micromonospora</taxon>
    </lineage>
</organism>
<reference evidence="1 2" key="1">
    <citation type="submission" date="2018-08" db="EMBL/GenBank/DDBJ databases">
        <title>Verrucosispora craniellae sp. nov., isolated from a marine sponge in the South China Sea.</title>
        <authorList>
            <person name="Li L."/>
            <person name="Lin H.W."/>
        </authorList>
    </citation>
    <scope>NUCLEOTIDE SEQUENCE [LARGE SCALE GENOMIC DNA]</scope>
    <source>
        <strain evidence="1 2">LHW63014</strain>
    </source>
</reference>
<dbReference type="OrthoDB" id="5120608at2"/>
<name>A0A372FZQ6_9ACTN</name>
<dbReference type="AlphaFoldDB" id="A0A372FZQ6"/>
<sequence>MATSAQQRVAAFWDAHVEAWLGGDDHLPQQIEEWFDSYVGAGPGEVTRAGFPEPYHGDLLGLEHTPRMVVLGLNPGEFRPRFQGRDGIFAEEIRQLGAYSTWATTCPYNRPPWTLPEEMGRNKYYCARLEFTRRWLQDPAADHRDLLIFECYPWHSKAITAPLKPPPRIIEEFVWQPIAELPVQDVFAFGRPWDGVAQALGLPELGRLGAGGVDYGSVVPSRAVRLYALPSGQRLVVEWHAAAAGPPSAKETIVLREALSRG</sequence>
<evidence type="ECO:0000313" key="2">
    <source>
        <dbReference type="Proteomes" id="UP000262621"/>
    </source>
</evidence>
<evidence type="ECO:0000313" key="1">
    <source>
        <dbReference type="EMBL" id="RFS46262.1"/>
    </source>
</evidence>
<dbReference type="RefSeq" id="WP_117228140.1">
    <property type="nucleotide sequence ID" value="NZ_CP061725.1"/>
</dbReference>
<evidence type="ECO:0008006" key="3">
    <source>
        <dbReference type="Google" id="ProtNLM"/>
    </source>
</evidence>